<evidence type="ECO:0000259" key="2">
    <source>
        <dbReference type="Pfam" id="PF09851"/>
    </source>
</evidence>
<dbReference type="Pfam" id="PF09851">
    <property type="entry name" value="SHOCT"/>
    <property type="match status" value="1"/>
</dbReference>
<proteinExistence type="predicted"/>
<organism evidence="3 4">
    <name type="scientific">Halogeometricum pallidum JCM 14848</name>
    <dbReference type="NCBI Taxonomy" id="1227487"/>
    <lineage>
        <taxon>Archaea</taxon>
        <taxon>Methanobacteriati</taxon>
        <taxon>Methanobacteriota</taxon>
        <taxon>Stenosarchaea group</taxon>
        <taxon>Halobacteria</taxon>
        <taxon>Halobacteriales</taxon>
        <taxon>Haloferacaceae</taxon>
        <taxon>Halogeometricum</taxon>
    </lineage>
</organism>
<name>M0DJP4_HALPD</name>
<comment type="caution">
    <text evidence="3">The sequence shown here is derived from an EMBL/GenBank/DDBJ whole genome shotgun (WGS) entry which is preliminary data.</text>
</comment>
<keyword evidence="1" id="KW-0812">Transmembrane</keyword>
<keyword evidence="1" id="KW-1133">Transmembrane helix</keyword>
<protein>
    <recommendedName>
        <fullName evidence="2">SHOCT domain-containing protein</fullName>
    </recommendedName>
</protein>
<evidence type="ECO:0000313" key="4">
    <source>
        <dbReference type="Proteomes" id="UP000011513"/>
    </source>
</evidence>
<dbReference type="AlphaFoldDB" id="M0DJP4"/>
<keyword evidence="4" id="KW-1185">Reference proteome</keyword>
<feature type="transmembrane region" description="Helical" evidence="1">
    <location>
        <begin position="67"/>
        <end position="92"/>
    </location>
</feature>
<accession>M0DJP4</accession>
<dbReference type="InParanoid" id="M0DJP4"/>
<dbReference type="EMBL" id="AOIV01000003">
    <property type="protein sequence ID" value="ELZ35008.1"/>
    <property type="molecule type" value="Genomic_DNA"/>
</dbReference>
<dbReference type="eggNOG" id="arCOG03909">
    <property type="taxonomic scope" value="Archaea"/>
</dbReference>
<keyword evidence="1" id="KW-0472">Membrane</keyword>
<evidence type="ECO:0000313" key="3">
    <source>
        <dbReference type="EMBL" id="ELZ35008.1"/>
    </source>
</evidence>
<evidence type="ECO:0000256" key="1">
    <source>
        <dbReference type="SAM" id="Phobius"/>
    </source>
</evidence>
<dbReference type="InterPro" id="IPR018649">
    <property type="entry name" value="SHOCT"/>
</dbReference>
<reference evidence="3 4" key="1">
    <citation type="journal article" date="2014" name="PLoS Genet.">
        <title>Phylogenetically driven sequencing of extremely halophilic archaea reveals strategies for static and dynamic osmo-response.</title>
        <authorList>
            <person name="Becker E.A."/>
            <person name="Seitzer P.M."/>
            <person name="Tritt A."/>
            <person name="Larsen D."/>
            <person name="Krusor M."/>
            <person name="Yao A.I."/>
            <person name="Wu D."/>
            <person name="Madern D."/>
            <person name="Eisen J.A."/>
            <person name="Darling A.E."/>
            <person name="Facciotti M.T."/>
        </authorList>
    </citation>
    <scope>NUCLEOTIDE SEQUENCE [LARGE SCALE GENOMIC DNA]</scope>
    <source>
        <strain evidence="3 4">JCM 14848</strain>
    </source>
</reference>
<sequence length="134" mass="14111">MTTKRLVGWTVGAAVATAAFALVAATVGGANGWMRHTSAGAGAGTHGWMGMGMGSGSWMGMGTGWGVGMLLVGLLWVALLVGLLAVSAYWLLARDGNGERARPDPAMDELRTRYARGEIDEAEFESRRRRLTGQ</sequence>
<feature type="domain" description="SHOCT" evidence="2">
    <location>
        <begin position="106"/>
        <end position="131"/>
    </location>
</feature>
<gene>
    <name evidence="3" type="ORF">C474_01567</name>
</gene>
<dbReference type="PATRIC" id="fig|1227487.5.peg.326"/>
<dbReference type="Proteomes" id="UP000011513">
    <property type="component" value="Unassembled WGS sequence"/>
</dbReference>
<dbReference type="RefSeq" id="WP_008383275.1">
    <property type="nucleotide sequence ID" value="NZ_AOIV01000003.1"/>
</dbReference>